<evidence type="ECO:0000313" key="1">
    <source>
        <dbReference type="EMBL" id="WXB91587.1"/>
    </source>
</evidence>
<dbReference type="Proteomes" id="UP001387364">
    <property type="component" value="Chromosome"/>
</dbReference>
<dbReference type="RefSeq" id="WP_338749221.1">
    <property type="nucleotide sequence ID" value="NZ_CP147404.1"/>
</dbReference>
<reference evidence="1 2" key="1">
    <citation type="submission" date="2024-02" db="EMBL/GenBank/DDBJ databases">
        <title>Seven novel Bacillus-like species.</title>
        <authorList>
            <person name="Liu G."/>
        </authorList>
    </citation>
    <scope>NUCLEOTIDE SEQUENCE [LARGE SCALE GENOMIC DNA]</scope>
    <source>
        <strain evidence="1 2">FJAT-52991</strain>
    </source>
</reference>
<dbReference type="EMBL" id="CP147404">
    <property type="protein sequence ID" value="WXB91587.1"/>
    <property type="molecule type" value="Genomic_DNA"/>
</dbReference>
<keyword evidence="2" id="KW-1185">Reference proteome</keyword>
<sequence length="77" mass="9219">MTDLKNVETLEELEKIISSDSFEFKCKQTNQVVVDMKPYPFNIIAYYLEDRKLRMSPVEYLHENLVMIKKEIQHHVS</sequence>
<protein>
    <submittedName>
        <fullName evidence="1">Uncharacterized protein</fullName>
    </submittedName>
</protein>
<evidence type="ECO:0000313" key="2">
    <source>
        <dbReference type="Proteomes" id="UP001387364"/>
    </source>
</evidence>
<gene>
    <name evidence="1" type="ORF">WDJ61_09880</name>
</gene>
<name>A0ABZ2N1M3_9BACI</name>
<organism evidence="1 2">
    <name type="scientific">Bacillus kandeliae</name>
    <dbReference type="NCBI Taxonomy" id="3129297"/>
    <lineage>
        <taxon>Bacteria</taxon>
        <taxon>Bacillati</taxon>
        <taxon>Bacillota</taxon>
        <taxon>Bacilli</taxon>
        <taxon>Bacillales</taxon>
        <taxon>Bacillaceae</taxon>
        <taxon>Bacillus</taxon>
    </lineage>
</organism>
<accession>A0ABZ2N1M3</accession>
<proteinExistence type="predicted"/>